<evidence type="ECO:0000256" key="10">
    <source>
        <dbReference type="ARBA" id="ARBA00022884"/>
    </source>
</evidence>
<dbReference type="EMBL" id="CP031517">
    <property type="protein sequence ID" value="QOS39076.1"/>
    <property type="molecule type" value="Genomic_DNA"/>
</dbReference>
<dbReference type="CDD" id="cd00673">
    <property type="entry name" value="AlaRS_core"/>
    <property type="match status" value="1"/>
</dbReference>
<evidence type="ECO:0000256" key="14">
    <source>
        <dbReference type="ARBA" id="ARBA00048300"/>
    </source>
</evidence>
<dbReference type="GO" id="GO:0005524">
    <property type="term" value="F:ATP binding"/>
    <property type="evidence" value="ECO:0007669"/>
    <property type="project" value="UniProtKB-UniRule"/>
</dbReference>
<dbReference type="GO" id="GO:0000049">
    <property type="term" value="F:tRNA binding"/>
    <property type="evidence" value="ECO:0007669"/>
    <property type="project" value="UniProtKB-KW"/>
</dbReference>
<dbReference type="Gene3D" id="3.30.930.10">
    <property type="entry name" value="Bira Bifunctional Protein, Domain 2"/>
    <property type="match status" value="1"/>
</dbReference>
<evidence type="ECO:0000313" key="18">
    <source>
        <dbReference type="EMBL" id="QOS39076.1"/>
    </source>
</evidence>
<keyword evidence="3 15" id="KW-0963">Cytoplasm</keyword>
<keyword evidence="8 15" id="KW-0862">Zinc</keyword>
<keyword evidence="16" id="KW-0175">Coiled coil</keyword>
<reference evidence="18 19" key="1">
    <citation type="submission" date="2018-08" db="EMBL/GenBank/DDBJ databases">
        <title>The first complete genome of Treponema rectale (CHPAT), a commensal spirochete of the bovine rectum.</title>
        <authorList>
            <person name="Staton G.J."/>
            <person name="Clegg S.R."/>
            <person name="Carter S.D."/>
            <person name="Radford A.D."/>
            <person name="Darby A."/>
            <person name="Hall N."/>
            <person name="Birtles R.J."/>
            <person name="Evans N.J."/>
        </authorList>
    </citation>
    <scope>NUCLEOTIDE SEQUENCE [LARGE SCALE GENOMIC DNA]</scope>
    <source>
        <strain evidence="18 19">CHPA</strain>
    </source>
</reference>
<evidence type="ECO:0000256" key="11">
    <source>
        <dbReference type="ARBA" id="ARBA00022917"/>
    </source>
</evidence>
<comment type="cofactor">
    <cofactor evidence="15">
        <name>Zn(2+)</name>
        <dbReference type="ChEBI" id="CHEBI:29105"/>
    </cofactor>
    <text evidence="15">Binds 1 zinc ion per subunit.</text>
</comment>
<comment type="subcellular location">
    <subcellularLocation>
        <location evidence="1 15">Cytoplasm</location>
    </subcellularLocation>
</comment>
<dbReference type="PANTHER" id="PTHR11777:SF9">
    <property type="entry name" value="ALANINE--TRNA LIGASE, CYTOPLASMIC"/>
    <property type="match status" value="1"/>
</dbReference>
<dbReference type="Proteomes" id="UP000593591">
    <property type="component" value="Chromosome"/>
</dbReference>
<dbReference type="SUPFAM" id="SSF55186">
    <property type="entry name" value="ThrRS/AlaRS common domain"/>
    <property type="match status" value="1"/>
</dbReference>
<evidence type="ECO:0000256" key="8">
    <source>
        <dbReference type="ARBA" id="ARBA00022833"/>
    </source>
</evidence>
<dbReference type="InterPro" id="IPR018164">
    <property type="entry name" value="Ala-tRNA-synth_IIc_N"/>
</dbReference>
<evidence type="ECO:0000313" key="19">
    <source>
        <dbReference type="Proteomes" id="UP000593591"/>
    </source>
</evidence>
<dbReference type="PRINTS" id="PR00980">
    <property type="entry name" value="TRNASYNTHALA"/>
</dbReference>
<feature type="binding site" evidence="15">
    <location>
        <position position="561"/>
    </location>
    <ligand>
        <name>Zn(2+)</name>
        <dbReference type="ChEBI" id="CHEBI:29105"/>
    </ligand>
</feature>
<keyword evidence="5 15" id="KW-0436">Ligase</keyword>
<dbReference type="InterPro" id="IPR023033">
    <property type="entry name" value="Ala_tRNA_ligase_euk/bac"/>
</dbReference>
<dbReference type="SUPFAM" id="SSF55681">
    <property type="entry name" value="Class II aaRS and biotin synthetases"/>
    <property type="match status" value="1"/>
</dbReference>
<dbReference type="InterPro" id="IPR009000">
    <property type="entry name" value="Transl_B-barrel_sf"/>
</dbReference>
<evidence type="ECO:0000256" key="12">
    <source>
        <dbReference type="ARBA" id="ARBA00023146"/>
    </source>
</evidence>
<proteinExistence type="inferred from homology"/>
<evidence type="ECO:0000256" key="2">
    <source>
        <dbReference type="ARBA" id="ARBA00008226"/>
    </source>
</evidence>
<evidence type="ECO:0000256" key="1">
    <source>
        <dbReference type="ARBA" id="ARBA00004496"/>
    </source>
</evidence>
<keyword evidence="7 15" id="KW-0547">Nucleotide-binding</keyword>
<dbReference type="InterPro" id="IPR012947">
    <property type="entry name" value="tRNA_SAD"/>
</dbReference>
<dbReference type="KEGG" id="trc:DYE49_00850"/>
<organism evidence="18 19">
    <name type="scientific">Treponema rectale</name>
    <dbReference type="NCBI Taxonomy" id="744512"/>
    <lineage>
        <taxon>Bacteria</taxon>
        <taxon>Pseudomonadati</taxon>
        <taxon>Spirochaetota</taxon>
        <taxon>Spirochaetia</taxon>
        <taxon>Spirochaetales</taxon>
        <taxon>Treponemataceae</taxon>
        <taxon>Treponema</taxon>
    </lineage>
</organism>
<dbReference type="GO" id="GO:0008270">
    <property type="term" value="F:zinc ion binding"/>
    <property type="evidence" value="ECO:0007669"/>
    <property type="project" value="UniProtKB-UniRule"/>
</dbReference>
<dbReference type="NCBIfam" id="TIGR00344">
    <property type="entry name" value="alaS"/>
    <property type="match status" value="1"/>
</dbReference>
<comment type="domain">
    <text evidence="15">Consists of three domains; the N-terminal catalytic domain, the editing domain and the C-terminal C-Ala domain. The editing domain removes incorrectly charged amino acids, while the C-Ala domain, along with tRNA(Ala), serves as a bridge to cooperatively bring together the editing and aminoacylation centers thus stimulating deacylation of misacylated tRNAs.</text>
</comment>
<keyword evidence="9 15" id="KW-0067">ATP-binding</keyword>
<dbReference type="FunFam" id="3.30.54.20:FF:000001">
    <property type="entry name" value="Alanine--tRNA ligase"/>
    <property type="match status" value="1"/>
</dbReference>
<protein>
    <recommendedName>
        <fullName evidence="15">Alanine--tRNA ligase</fullName>
        <ecNumber evidence="15">6.1.1.7</ecNumber>
    </recommendedName>
    <alternativeName>
        <fullName evidence="15">Alanyl-tRNA synthetase</fullName>
        <shortName evidence="15">AlaRS</shortName>
    </alternativeName>
</protein>
<accession>A0A7M1XHY6</accession>
<dbReference type="Pfam" id="PF02272">
    <property type="entry name" value="DHHA1"/>
    <property type="match status" value="1"/>
</dbReference>
<dbReference type="FunFam" id="3.30.980.10:FF:000004">
    <property type="entry name" value="Alanine--tRNA ligase, cytoplasmic"/>
    <property type="match status" value="1"/>
</dbReference>
<dbReference type="Gene3D" id="2.40.30.130">
    <property type="match status" value="1"/>
</dbReference>
<dbReference type="GO" id="GO:0004813">
    <property type="term" value="F:alanine-tRNA ligase activity"/>
    <property type="evidence" value="ECO:0007669"/>
    <property type="project" value="UniProtKB-UniRule"/>
</dbReference>
<dbReference type="Pfam" id="PF07973">
    <property type="entry name" value="tRNA_SAD"/>
    <property type="match status" value="1"/>
</dbReference>
<comment type="catalytic activity">
    <reaction evidence="14 15">
        <text>tRNA(Ala) + L-alanine + ATP = L-alanyl-tRNA(Ala) + AMP + diphosphate</text>
        <dbReference type="Rhea" id="RHEA:12540"/>
        <dbReference type="Rhea" id="RHEA-COMP:9657"/>
        <dbReference type="Rhea" id="RHEA-COMP:9923"/>
        <dbReference type="ChEBI" id="CHEBI:30616"/>
        <dbReference type="ChEBI" id="CHEBI:33019"/>
        <dbReference type="ChEBI" id="CHEBI:57972"/>
        <dbReference type="ChEBI" id="CHEBI:78442"/>
        <dbReference type="ChEBI" id="CHEBI:78497"/>
        <dbReference type="ChEBI" id="CHEBI:456215"/>
        <dbReference type="EC" id="6.1.1.7"/>
    </reaction>
</comment>
<dbReference type="InterPro" id="IPR045864">
    <property type="entry name" value="aa-tRNA-synth_II/BPL/LPL"/>
</dbReference>
<dbReference type="PANTHER" id="PTHR11777">
    <property type="entry name" value="ALANYL-TRNA SYNTHETASE"/>
    <property type="match status" value="1"/>
</dbReference>
<name>A0A7M1XHY6_9SPIR</name>
<dbReference type="Gene3D" id="3.10.310.40">
    <property type="match status" value="1"/>
</dbReference>
<evidence type="ECO:0000256" key="7">
    <source>
        <dbReference type="ARBA" id="ARBA00022741"/>
    </source>
</evidence>
<dbReference type="InterPro" id="IPR018162">
    <property type="entry name" value="Ala-tRNA-ligase_IIc_anticod-bd"/>
</dbReference>
<feature type="binding site" evidence="15">
    <location>
        <position position="565"/>
    </location>
    <ligand>
        <name>Zn(2+)</name>
        <dbReference type="ChEBI" id="CHEBI:29105"/>
    </ligand>
</feature>
<evidence type="ECO:0000256" key="13">
    <source>
        <dbReference type="ARBA" id="ARBA00024779"/>
    </source>
</evidence>
<dbReference type="Gene3D" id="3.30.980.10">
    <property type="entry name" value="Threonyl-trna Synthetase, Chain A, domain 2"/>
    <property type="match status" value="1"/>
</dbReference>
<keyword evidence="11 15" id="KW-0648">Protein biosynthesis</keyword>
<dbReference type="Pfam" id="PF01411">
    <property type="entry name" value="tRNA-synt_2c"/>
    <property type="match status" value="1"/>
</dbReference>
<dbReference type="AlphaFoldDB" id="A0A7M1XHY6"/>
<dbReference type="InterPro" id="IPR002318">
    <property type="entry name" value="Ala-tRNA-lgiase_IIc"/>
</dbReference>
<keyword evidence="4 15" id="KW-0820">tRNA-binding</keyword>
<dbReference type="InterPro" id="IPR050058">
    <property type="entry name" value="Ala-tRNA_ligase"/>
</dbReference>
<feature type="domain" description="Alanyl-transfer RNA synthetases family profile" evidence="17">
    <location>
        <begin position="4"/>
        <end position="706"/>
    </location>
</feature>
<dbReference type="GO" id="GO:0006419">
    <property type="term" value="P:alanyl-tRNA aminoacylation"/>
    <property type="evidence" value="ECO:0007669"/>
    <property type="project" value="UniProtKB-UniRule"/>
</dbReference>
<evidence type="ECO:0000256" key="16">
    <source>
        <dbReference type="SAM" id="Coils"/>
    </source>
</evidence>
<dbReference type="GO" id="GO:0005829">
    <property type="term" value="C:cytosol"/>
    <property type="evidence" value="ECO:0007669"/>
    <property type="project" value="TreeGrafter"/>
</dbReference>
<dbReference type="EC" id="6.1.1.7" evidence="15"/>
<dbReference type="InterPro" id="IPR003156">
    <property type="entry name" value="DHHA1_dom"/>
</dbReference>
<dbReference type="PROSITE" id="PS50860">
    <property type="entry name" value="AA_TRNA_LIGASE_II_ALA"/>
    <property type="match status" value="1"/>
</dbReference>
<evidence type="ECO:0000256" key="6">
    <source>
        <dbReference type="ARBA" id="ARBA00022723"/>
    </source>
</evidence>
<evidence type="ECO:0000259" key="17">
    <source>
        <dbReference type="PROSITE" id="PS50860"/>
    </source>
</evidence>
<feature type="coiled-coil region" evidence="16">
    <location>
        <begin position="730"/>
        <end position="757"/>
    </location>
</feature>
<evidence type="ECO:0000256" key="4">
    <source>
        <dbReference type="ARBA" id="ARBA00022555"/>
    </source>
</evidence>
<comment type="function">
    <text evidence="13 15">Catalyzes the attachment of alanine to tRNA(Ala) in a two-step reaction: alanine is first activated by ATP to form Ala-AMP and then transferred to the acceptor end of tRNA(Ala). Also edits incorrectly charged Ser-tRNA(Ala) and Gly-tRNA(Ala) via its editing domain.</text>
</comment>
<keyword evidence="6 15" id="KW-0479">Metal-binding</keyword>
<evidence type="ECO:0000256" key="5">
    <source>
        <dbReference type="ARBA" id="ARBA00022598"/>
    </source>
</evidence>
<dbReference type="SUPFAM" id="SSF50447">
    <property type="entry name" value="Translation proteins"/>
    <property type="match status" value="1"/>
</dbReference>
<feature type="binding site" evidence="15">
    <location>
        <position position="667"/>
    </location>
    <ligand>
        <name>Zn(2+)</name>
        <dbReference type="ChEBI" id="CHEBI:29105"/>
    </ligand>
</feature>
<dbReference type="GO" id="GO:0002161">
    <property type="term" value="F:aminoacyl-tRNA deacylase activity"/>
    <property type="evidence" value="ECO:0007669"/>
    <property type="project" value="TreeGrafter"/>
</dbReference>
<keyword evidence="12 15" id="KW-0030">Aminoacyl-tRNA synthetase</keyword>
<comment type="similarity">
    <text evidence="2 15">Belongs to the class-II aminoacyl-tRNA synthetase family.</text>
</comment>
<evidence type="ECO:0000256" key="9">
    <source>
        <dbReference type="ARBA" id="ARBA00022840"/>
    </source>
</evidence>
<feature type="binding site" evidence="15">
    <location>
        <position position="663"/>
    </location>
    <ligand>
        <name>Zn(2+)</name>
        <dbReference type="ChEBI" id="CHEBI:29105"/>
    </ligand>
</feature>
<gene>
    <name evidence="15" type="primary">alaS</name>
    <name evidence="18" type="ORF">DYE49_00850</name>
</gene>
<keyword evidence="10 15" id="KW-0694">RNA-binding</keyword>
<dbReference type="InterPro" id="IPR018165">
    <property type="entry name" value="Ala-tRNA-synth_IIc_core"/>
</dbReference>
<evidence type="ECO:0000256" key="3">
    <source>
        <dbReference type="ARBA" id="ARBA00022490"/>
    </source>
</evidence>
<dbReference type="SUPFAM" id="SSF101353">
    <property type="entry name" value="Putative anticodon-binding domain of alanyl-tRNA synthetase (AlaRS)"/>
    <property type="match status" value="1"/>
</dbReference>
<dbReference type="HAMAP" id="MF_00036_B">
    <property type="entry name" value="Ala_tRNA_synth_B"/>
    <property type="match status" value="1"/>
</dbReference>
<dbReference type="FunFam" id="3.30.930.10:FF:000046">
    <property type="entry name" value="Alanine--tRNA ligase"/>
    <property type="match status" value="1"/>
</dbReference>
<dbReference type="InterPro" id="IPR018163">
    <property type="entry name" value="Thr/Ala-tRNA-synth_IIc_edit"/>
</dbReference>
<evidence type="ECO:0000256" key="15">
    <source>
        <dbReference type="HAMAP-Rule" id="MF_00036"/>
    </source>
</evidence>
<dbReference type="SMART" id="SM00863">
    <property type="entry name" value="tRNA_SAD"/>
    <property type="match status" value="1"/>
</dbReference>
<sequence>MRYMTSDEIRDTWLNFFKDHGHYIEPSASLVPNNDPTLLWINAGVAALKKYFDGTLTPKHRRITNAQKCIRTNDIDNVGHTARHHTFFEMMGNFSIGDYFRNEVIPWAYELLCGEKYFALDPHKLYITYYPDDKETHDLWVKCGIPEENMIPSVHNFWEIGEGPCGPDTEINYDRGEKWDPEHLGLKLLQDDLDNDRYIELWNIVFSQFNSMPGVDRKDYKQLPQKNIDTGAGLERLACIMQDTDTNFETDLFMPYIKALEEKAQYKYDDEHKLAYRVIADHIRSITFALADGAVFSNDGRGYVLKRLLRRASRYAQTIGLESGALAALVPVVTKNMEHFYPYLSGHEERTMKMILSEENKFANTLKTGEKFLSQYLAKDGDTLSAEDAFRLSDTYGFPFELTKEIAADAGKKVDEEGYEKLLAEAKELARKSRGDRESFGSQSKDLIAFTSESEFTYCENEDVTSKVTGLFVDGVRVDSISEEGDVAFAKTDFYALSGGQVSDIGFIKNDTCEAEVTDVSSANHGQHLLHVKVLYGEIKEGDSFVELVNWERRNKIRKNHSATHLLQKALQELVSGEIHQEGAYYDDELLRFDINADSKLSEDQLNAVERRVNEKIFEALPVKTEVLTKEEALKKNAMHLFSEKYGDKVRVVSMGDYSIEFCGGTHVENTSEINAFAIVSEESVAAGIRRITAYTGLKAYEFFKEKQSMINEAAKLLKINSDKGVRAKIMSNNDMISELNNTIKTLREENTNAMMAQMESKMVEINGNLLLVAKVNSLTHEQEDSLAHKLIDKHANLALFLVVDNGAKKDLVAARGNALSSLKAGNIMKDASKMLNGRGGGRPDVAFGGSESAADLSGVKSYMEGLLK</sequence>